<protein>
    <recommendedName>
        <fullName evidence="9">Carbohydrate sulfotransferase</fullName>
        <ecNumber evidence="9">2.8.2.-</ecNumber>
    </recommendedName>
</protein>
<keyword evidence="3 9" id="KW-0808">Transferase</keyword>
<dbReference type="PANTHER" id="PTHR12137">
    <property type="entry name" value="CARBOHYDRATE SULFOTRANSFERASE"/>
    <property type="match status" value="1"/>
</dbReference>
<keyword evidence="7 9" id="KW-0472">Membrane</keyword>
<reference evidence="10" key="1">
    <citation type="submission" date="2021-04" db="EMBL/GenBank/DDBJ databases">
        <authorList>
            <consortium name="Molecular Ecology Group"/>
        </authorList>
    </citation>
    <scope>NUCLEOTIDE SEQUENCE</scope>
</reference>
<dbReference type="EMBL" id="CAJHNH020001361">
    <property type="protein sequence ID" value="CAG5122772.1"/>
    <property type="molecule type" value="Genomic_DNA"/>
</dbReference>
<keyword evidence="9" id="KW-0735">Signal-anchor</keyword>
<evidence type="ECO:0000256" key="1">
    <source>
        <dbReference type="ARBA" id="ARBA00004323"/>
    </source>
</evidence>
<dbReference type="PANTHER" id="PTHR12137:SF54">
    <property type="entry name" value="CARBOHYDRATE SULFOTRANSFERASE"/>
    <property type="match status" value="1"/>
</dbReference>
<evidence type="ECO:0000256" key="9">
    <source>
        <dbReference type="RuleBase" id="RU364020"/>
    </source>
</evidence>
<evidence type="ECO:0000313" key="11">
    <source>
        <dbReference type="Proteomes" id="UP000678393"/>
    </source>
</evidence>
<dbReference type="GO" id="GO:0016051">
    <property type="term" value="P:carbohydrate biosynthetic process"/>
    <property type="evidence" value="ECO:0007669"/>
    <property type="project" value="InterPro"/>
</dbReference>
<evidence type="ECO:0000256" key="3">
    <source>
        <dbReference type="ARBA" id="ARBA00022679"/>
    </source>
</evidence>
<dbReference type="AlphaFoldDB" id="A0A8S3Z6D8"/>
<evidence type="ECO:0000256" key="7">
    <source>
        <dbReference type="ARBA" id="ARBA00023136"/>
    </source>
</evidence>
<comment type="similarity">
    <text evidence="2 9">Belongs to the sulfotransferase 2 family.</text>
</comment>
<proteinExistence type="inferred from homology"/>
<keyword evidence="11" id="KW-1185">Reference proteome</keyword>
<evidence type="ECO:0000256" key="5">
    <source>
        <dbReference type="ARBA" id="ARBA00022989"/>
    </source>
</evidence>
<dbReference type="OrthoDB" id="2019940at2759"/>
<dbReference type="InterPro" id="IPR005331">
    <property type="entry name" value="Sulfotransferase"/>
</dbReference>
<dbReference type="Pfam" id="PF03567">
    <property type="entry name" value="Sulfotransfer_2"/>
    <property type="match status" value="1"/>
</dbReference>
<evidence type="ECO:0000256" key="4">
    <source>
        <dbReference type="ARBA" id="ARBA00022692"/>
    </source>
</evidence>
<feature type="transmembrane region" description="Helical" evidence="9">
    <location>
        <begin position="12"/>
        <end position="32"/>
    </location>
</feature>
<evidence type="ECO:0000256" key="6">
    <source>
        <dbReference type="ARBA" id="ARBA00023034"/>
    </source>
</evidence>
<sequence length="404" mass="46545">MFKSMVTVAKVTLVFLNIWVLAVVLVVSLGHWRVFESNDLSSNFDDSHFVVMRELQEEENRKPGPVGSNLSNSFNFNPFAQLSPAAPIEQRLRLVNHNHRPSRAPAHDSTPSPAQASADLRVRNLRHLCQQQHPHKTLHEHIPKTKLSSILVEEKHKLLFCQIPGVAINEWRKIILILSGIVNATSTGAISGGDVYGKYAKNSKRLSDYGDKERSEMLKSYYKVIFVRDPLERLVIAYRTKLLSKGSKYFHRAFGSPIIKKYRQNATDFDIKQGTNVLFPEFVKFIIDNEHEGAIALNEHWEQYYKQCHPCLVDYDFVGTFEDVEKDIKLVLDKLTIKPEIKPPYVTDTKMLSQSELRQVYGDIRAYELNNLFKVYSPDYTLFGYQCPSFIHELLQQGNIFHDY</sequence>
<keyword evidence="5 9" id="KW-1133">Transmembrane helix</keyword>
<keyword evidence="8 9" id="KW-0325">Glycoprotein</keyword>
<dbReference type="Proteomes" id="UP000678393">
    <property type="component" value="Unassembled WGS sequence"/>
</dbReference>
<accession>A0A8S3Z6D8</accession>
<dbReference type="GO" id="GO:0008146">
    <property type="term" value="F:sulfotransferase activity"/>
    <property type="evidence" value="ECO:0007669"/>
    <property type="project" value="InterPro"/>
</dbReference>
<dbReference type="InterPro" id="IPR018011">
    <property type="entry name" value="Carb_sulfotrans_8-10"/>
</dbReference>
<name>A0A8S3Z6D8_9EUPU</name>
<keyword evidence="6 9" id="KW-0333">Golgi apparatus</keyword>
<keyword evidence="4 9" id="KW-0812">Transmembrane</keyword>
<evidence type="ECO:0000256" key="8">
    <source>
        <dbReference type="ARBA" id="ARBA00023180"/>
    </source>
</evidence>
<gene>
    <name evidence="10" type="ORF">CUNI_LOCUS8330</name>
</gene>
<comment type="caution">
    <text evidence="10">The sequence shown here is derived from an EMBL/GenBank/DDBJ whole genome shotgun (WGS) entry which is preliminary data.</text>
</comment>
<organism evidence="10 11">
    <name type="scientific">Candidula unifasciata</name>
    <dbReference type="NCBI Taxonomy" id="100452"/>
    <lineage>
        <taxon>Eukaryota</taxon>
        <taxon>Metazoa</taxon>
        <taxon>Spiralia</taxon>
        <taxon>Lophotrochozoa</taxon>
        <taxon>Mollusca</taxon>
        <taxon>Gastropoda</taxon>
        <taxon>Heterobranchia</taxon>
        <taxon>Euthyneura</taxon>
        <taxon>Panpulmonata</taxon>
        <taxon>Eupulmonata</taxon>
        <taxon>Stylommatophora</taxon>
        <taxon>Helicina</taxon>
        <taxon>Helicoidea</taxon>
        <taxon>Geomitridae</taxon>
        <taxon>Candidula</taxon>
    </lineage>
</organism>
<comment type="subcellular location">
    <subcellularLocation>
        <location evidence="1 9">Golgi apparatus membrane</location>
        <topology evidence="1 9">Single-pass type II membrane protein</topology>
    </subcellularLocation>
</comment>
<dbReference type="EC" id="2.8.2.-" evidence="9"/>
<evidence type="ECO:0000256" key="2">
    <source>
        <dbReference type="ARBA" id="ARBA00006339"/>
    </source>
</evidence>
<keyword evidence="9" id="KW-0119">Carbohydrate metabolism</keyword>
<evidence type="ECO:0000313" key="10">
    <source>
        <dbReference type="EMBL" id="CAG5122772.1"/>
    </source>
</evidence>
<dbReference type="GO" id="GO:0000139">
    <property type="term" value="C:Golgi membrane"/>
    <property type="evidence" value="ECO:0007669"/>
    <property type="project" value="UniProtKB-SubCell"/>
</dbReference>